<name>A0AA48GSH6_9BACT</name>
<keyword evidence="2" id="KW-1133">Transmembrane helix</keyword>
<dbReference type="Gene3D" id="2.40.50.100">
    <property type="match status" value="1"/>
</dbReference>
<dbReference type="Proteomes" id="UP001238179">
    <property type="component" value="Chromosome"/>
</dbReference>
<dbReference type="PANTHER" id="PTHR30469">
    <property type="entry name" value="MULTIDRUG RESISTANCE PROTEIN MDTA"/>
    <property type="match status" value="1"/>
</dbReference>
<dbReference type="SUPFAM" id="SSF111369">
    <property type="entry name" value="HlyD-like secretion proteins"/>
    <property type="match status" value="1"/>
</dbReference>
<reference evidence="7" key="1">
    <citation type="journal article" date="2023" name="Int. J. Syst. Evol. Microbiol.">
        <title>Mesoterricola silvestris gen. nov., sp. nov., Mesoterricola sediminis sp. nov., Geothrix oryzae sp. nov., Geothrix edaphica sp. nov., Geothrix rubra sp. nov., and Geothrix limicola sp. nov., six novel members of Acidobacteriota isolated from soils.</title>
        <authorList>
            <person name="Itoh H."/>
            <person name="Sugisawa Y."/>
            <person name="Mise K."/>
            <person name="Xu Z."/>
            <person name="Kuniyasu M."/>
            <person name="Ushijima N."/>
            <person name="Kawano K."/>
            <person name="Kobayashi E."/>
            <person name="Shiratori Y."/>
            <person name="Masuda Y."/>
            <person name="Senoo K."/>
        </authorList>
    </citation>
    <scope>NUCLEOTIDE SEQUENCE [LARGE SCALE GENOMIC DNA]</scope>
    <source>
        <strain evidence="7">W79</strain>
    </source>
</reference>
<evidence type="ECO:0000256" key="2">
    <source>
        <dbReference type="SAM" id="Phobius"/>
    </source>
</evidence>
<dbReference type="InterPro" id="IPR058627">
    <property type="entry name" value="MdtA-like_C"/>
</dbReference>
<proteinExistence type="inferred from homology"/>
<dbReference type="GO" id="GO:1990281">
    <property type="term" value="C:efflux pump complex"/>
    <property type="evidence" value="ECO:0007669"/>
    <property type="project" value="TreeGrafter"/>
</dbReference>
<evidence type="ECO:0000313" key="7">
    <source>
        <dbReference type="Proteomes" id="UP001238179"/>
    </source>
</evidence>
<evidence type="ECO:0000259" key="5">
    <source>
        <dbReference type="Pfam" id="PF25973"/>
    </source>
</evidence>
<dbReference type="Gene3D" id="1.10.287.470">
    <property type="entry name" value="Helix hairpin bin"/>
    <property type="match status" value="1"/>
</dbReference>
<dbReference type="Gene3D" id="2.40.30.170">
    <property type="match status" value="1"/>
</dbReference>
<dbReference type="PANTHER" id="PTHR30469:SF37">
    <property type="entry name" value="RAGD PROTEIN"/>
    <property type="match status" value="1"/>
</dbReference>
<comment type="similarity">
    <text evidence="1">Belongs to the membrane fusion protein (MFP) (TC 8.A.1) family.</text>
</comment>
<dbReference type="NCBIfam" id="TIGR01730">
    <property type="entry name" value="RND_mfp"/>
    <property type="match status" value="1"/>
</dbReference>
<dbReference type="AlphaFoldDB" id="A0AA48GSH6"/>
<feature type="domain" description="CusB-like beta-barrel" evidence="3">
    <location>
        <begin position="222"/>
        <end position="289"/>
    </location>
</feature>
<dbReference type="EMBL" id="AP027080">
    <property type="protein sequence ID" value="BDU73455.1"/>
    <property type="molecule type" value="Genomic_DNA"/>
</dbReference>
<feature type="domain" description="Multidrug resistance protein MdtA-like C-terminal permuted SH3" evidence="4">
    <location>
        <begin position="299"/>
        <end position="351"/>
    </location>
</feature>
<dbReference type="GO" id="GO:0015562">
    <property type="term" value="F:efflux transmembrane transporter activity"/>
    <property type="evidence" value="ECO:0007669"/>
    <property type="project" value="TreeGrafter"/>
</dbReference>
<accession>A0AA48GSH6</accession>
<organism evidence="6 7">
    <name type="scientific">Mesoterricola silvestris</name>
    <dbReference type="NCBI Taxonomy" id="2927979"/>
    <lineage>
        <taxon>Bacteria</taxon>
        <taxon>Pseudomonadati</taxon>
        <taxon>Acidobacteriota</taxon>
        <taxon>Holophagae</taxon>
        <taxon>Holophagales</taxon>
        <taxon>Holophagaceae</taxon>
        <taxon>Mesoterricola</taxon>
    </lineage>
</organism>
<keyword evidence="2" id="KW-0812">Transmembrane</keyword>
<sequence length="372" mass="39342">MSSEQTFSRFRLGGIAILVVGASTIAALWASQRASVGREARRLTSDQEAGPRVRTAVAGLDAGARTLDLPGEALPHLSTTLYAKVAGFLREIRVDKGSPVTKGQVIAVLESTEVDTDFRALKADALNKRTYAQRLRQLDGQGIISARDLEDAETAARIAEEKLASQGALRGYRNVTAPFAGVVTQRFADPGALIQNAGNSLSSQPLVSLAQVDHLRVTFYLDQAVASRVKVGQALTVRPSDRPDLARPGKVARLSGALDPRTRTLLAEADLDNRDGAFVAGGAVQVSLDLPREAGRLEIPSEAVLLKGDRTLAAVVGADGKVLLRPLVLGEDSGARVRVMAGLQAGERVILNPAITLKDGDRVQATDSPGRP</sequence>
<dbReference type="InterPro" id="IPR006143">
    <property type="entry name" value="RND_pump_MFP"/>
</dbReference>
<evidence type="ECO:0000256" key="1">
    <source>
        <dbReference type="ARBA" id="ARBA00009477"/>
    </source>
</evidence>
<dbReference type="Pfam" id="PF25973">
    <property type="entry name" value="BSH_CzcB"/>
    <property type="match status" value="1"/>
</dbReference>
<dbReference type="KEGG" id="msil:METEAL_26290"/>
<dbReference type="Gene3D" id="2.40.420.20">
    <property type="match status" value="1"/>
</dbReference>
<dbReference type="InterPro" id="IPR058647">
    <property type="entry name" value="BSH_CzcB-like"/>
</dbReference>
<evidence type="ECO:0000313" key="6">
    <source>
        <dbReference type="EMBL" id="BDU73455.1"/>
    </source>
</evidence>
<evidence type="ECO:0000259" key="3">
    <source>
        <dbReference type="Pfam" id="PF25954"/>
    </source>
</evidence>
<dbReference type="RefSeq" id="WP_316412121.1">
    <property type="nucleotide sequence ID" value="NZ_AP027080.1"/>
</dbReference>
<keyword evidence="7" id="KW-1185">Reference proteome</keyword>
<feature type="domain" description="CzcB-like barrel-sandwich hybrid" evidence="5">
    <location>
        <begin position="81"/>
        <end position="197"/>
    </location>
</feature>
<feature type="transmembrane region" description="Helical" evidence="2">
    <location>
        <begin position="12"/>
        <end position="31"/>
    </location>
</feature>
<dbReference type="Pfam" id="PF25967">
    <property type="entry name" value="RND-MFP_C"/>
    <property type="match status" value="1"/>
</dbReference>
<dbReference type="InterPro" id="IPR058792">
    <property type="entry name" value="Beta-barrel_RND_2"/>
</dbReference>
<keyword evidence="2" id="KW-0472">Membrane</keyword>
<protein>
    <submittedName>
        <fullName evidence="6">RND transporter MFP subunit</fullName>
    </submittedName>
</protein>
<evidence type="ECO:0000259" key="4">
    <source>
        <dbReference type="Pfam" id="PF25967"/>
    </source>
</evidence>
<dbReference type="Pfam" id="PF25954">
    <property type="entry name" value="Beta-barrel_RND_2"/>
    <property type="match status" value="1"/>
</dbReference>
<gene>
    <name evidence="6" type="ORF">METEAL_26290</name>
</gene>